<organism evidence="2 3">
    <name type="scientific">Iodobacter fluviatilis</name>
    <dbReference type="NCBI Taxonomy" id="537"/>
    <lineage>
        <taxon>Bacteria</taxon>
        <taxon>Pseudomonadati</taxon>
        <taxon>Pseudomonadota</taxon>
        <taxon>Betaproteobacteria</taxon>
        <taxon>Neisseriales</taxon>
        <taxon>Chitinibacteraceae</taxon>
        <taxon>Iodobacter</taxon>
    </lineage>
</organism>
<gene>
    <name evidence="2" type="ORF">C1H71_11050</name>
</gene>
<dbReference type="InterPro" id="IPR002937">
    <property type="entry name" value="Amino_oxidase"/>
</dbReference>
<dbReference type="Pfam" id="PF01593">
    <property type="entry name" value="Amino_oxidase"/>
    <property type="match status" value="1"/>
</dbReference>
<dbReference type="Proteomes" id="UP000515917">
    <property type="component" value="Chromosome"/>
</dbReference>
<dbReference type="KEGG" id="ifl:C1H71_11050"/>
<dbReference type="AlphaFoldDB" id="A0A7G3GF84"/>
<dbReference type="PROSITE" id="PS51257">
    <property type="entry name" value="PROKAR_LIPOPROTEIN"/>
    <property type="match status" value="1"/>
</dbReference>
<proteinExistence type="predicted"/>
<evidence type="ECO:0000313" key="3">
    <source>
        <dbReference type="Proteomes" id="UP000515917"/>
    </source>
</evidence>
<name>A0A7G3GF84_9NEIS</name>
<keyword evidence="3" id="KW-1185">Reference proteome</keyword>
<dbReference type="SUPFAM" id="SSF51905">
    <property type="entry name" value="FAD/NAD(P)-binding domain"/>
    <property type="match status" value="1"/>
</dbReference>
<evidence type="ECO:0000313" key="2">
    <source>
        <dbReference type="EMBL" id="QBC45712.1"/>
    </source>
</evidence>
<dbReference type="InterPro" id="IPR050464">
    <property type="entry name" value="Zeta_carotene_desat/Oxidored"/>
</dbReference>
<dbReference type="Gene3D" id="3.50.50.60">
    <property type="entry name" value="FAD/NAD(P)-binding domain"/>
    <property type="match status" value="1"/>
</dbReference>
<dbReference type="InterPro" id="IPR036188">
    <property type="entry name" value="FAD/NAD-bd_sf"/>
</dbReference>
<dbReference type="GO" id="GO:0016491">
    <property type="term" value="F:oxidoreductase activity"/>
    <property type="evidence" value="ECO:0007669"/>
    <property type="project" value="InterPro"/>
</dbReference>
<accession>A0A7G3GF84</accession>
<evidence type="ECO:0000259" key="1">
    <source>
        <dbReference type="Pfam" id="PF01593"/>
    </source>
</evidence>
<sequence>MSRRRFLALAASSALVACGRVPDFSRFTRWGLPIQVYMPGMAEGHRLRQPDFPAPSAEISTHVLILGSGVAGLGAAWQLAKSSTEFLLIEGPEFGGNAAEGQLGGQPYPRGAHYLPLPSKESSHVRELLAEMGVIEHGALSDSPHFNEAVLVHSPEDRLYINGQWQDGVVPQHGISSAEAQQTERFFALTEQLKTSLGSDGKRLFAVPLVLSSLDKKWRALDSQSFADWLAAEQYTAPSLLWYLNYCCRDDYGSDLAHTSAWAGLHYFASRNGHAANASNGAVLTWPNGLYPLIKYMAEKIPAGQRQSGMAYHVSETKDGVEALIFNTKTGQTQRIKAKKVIMAMPLHVTQKLLPLAPYGFLPEHMPEHAPWLISNFLLDGFPAESSTEALAWDNVLYQGKGLGYVVASHQLIRAAKPAQTVFTAYHALSDLTPKAARQWLQHASSDELYELAASDLRHVYGWRWRQSIKSVEITLRGHAMATPSPGFLSNQGLAALRVQNGKVLFAHSDLSGLSIFEEALWWGCRAAKLAQGDSIS</sequence>
<feature type="domain" description="Amine oxidase" evidence="1">
    <location>
        <begin position="70"/>
        <end position="462"/>
    </location>
</feature>
<protein>
    <submittedName>
        <fullName evidence="2">Amine oxidase</fullName>
    </submittedName>
</protein>
<reference evidence="2 3" key="1">
    <citation type="submission" date="2018-01" db="EMBL/GenBank/DDBJ databases">
        <title>Genome sequence of Iodobacter sp. strain PCH194 isolated from Indian Trans-Himalaya.</title>
        <authorList>
            <person name="Kumar V."/>
            <person name="Thakur V."/>
            <person name="Kumar S."/>
            <person name="Singh D."/>
        </authorList>
    </citation>
    <scope>NUCLEOTIDE SEQUENCE [LARGE SCALE GENOMIC DNA]</scope>
    <source>
        <strain evidence="2 3">PCH194</strain>
    </source>
</reference>
<dbReference type="PANTHER" id="PTHR42923">
    <property type="entry name" value="PROTOPORPHYRINOGEN OXIDASE"/>
    <property type="match status" value="1"/>
</dbReference>
<dbReference type="PANTHER" id="PTHR42923:SF39">
    <property type="entry name" value="AMINO OXIDASE"/>
    <property type="match status" value="1"/>
</dbReference>
<dbReference type="EMBL" id="CP025781">
    <property type="protein sequence ID" value="QBC45712.1"/>
    <property type="molecule type" value="Genomic_DNA"/>
</dbReference>